<proteinExistence type="predicted"/>
<gene>
    <name evidence="2" type="ORF">E3Q22_04438</name>
</gene>
<sequence>MSKTFTLDEKKRFNGTIEHIDNTDNHTSDKSKFINVDEELLMAEGEDKITPYIIFVCSTAAVAGFMFGMYFSV</sequence>
<protein>
    <submittedName>
        <fullName evidence="2">Uncharacterized protein</fullName>
    </submittedName>
</protein>
<keyword evidence="1" id="KW-0472">Membrane</keyword>
<evidence type="ECO:0000313" key="2">
    <source>
        <dbReference type="EMBL" id="TIB72207.1"/>
    </source>
</evidence>
<keyword evidence="1" id="KW-0812">Transmembrane</keyword>
<dbReference type="AlphaFoldDB" id="A0A4T0LR75"/>
<dbReference type="EMBL" id="SPRC01000118">
    <property type="protein sequence ID" value="TIB72207.1"/>
    <property type="molecule type" value="Genomic_DNA"/>
</dbReference>
<keyword evidence="1" id="KW-1133">Transmembrane helix</keyword>
<accession>A0A4T0LR75</accession>
<reference evidence="2 3" key="1">
    <citation type="submission" date="2019-03" db="EMBL/GenBank/DDBJ databases">
        <title>Sequencing 25 genomes of Wallemia mellicola.</title>
        <authorList>
            <person name="Gostincar C."/>
        </authorList>
    </citation>
    <scope>NUCLEOTIDE SEQUENCE [LARGE SCALE GENOMIC DNA]</scope>
    <source>
        <strain evidence="2 3">EXF-6152</strain>
    </source>
</reference>
<evidence type="ECO:0000313" key="3">
    <source>
        <dbReference type="Proteomes" id="UP000310685"/>
    </source>
</evidence>
<evidence type="ECO:0000256" key="1">
    <source>
        <dbReference type="SAM" id="Phobius"/>
    </source>
</evidence>
<feature type="transmembrane region" description="Helical" evidence="1">
    <location>
        <begin position="49"/>
        <end position="71"/>
    </location>
</feature>
<organism evidence="2 3">
    <name type="scientific">Wallemia mellicola</name>
    <dbReference type="NCBI Taxonomy" id="1708541"/>
    <lineage>
        <taxon>Eukaryota</taxon>
        <taxon>Fungi</taxon>
        <taxon>Dikarya</taxon>
        <taxon>Basidiomycota</taxon>
        <taxon>Wallemiomycotina</taxon>
        <taxon>Wallemiomycetes</taxon>
        <taxon>Wallemiales</taxon>
        <taxon>Wallemiaceae</taxon>
        <taxon>Wallemia</taxon>
    </lineage>
</organism>
<dbReference type="Proteomes" id="UP000310685">
    <property type="component" value="Unassembled WGS sequence"/>
</dbReference>
<comment type="caution">
    <text evidence="2">The sequence shown here is derived from an EMBL/GenBank/DDBJ whole genome shotgun (WGS) entry which is preliminary data.</text>
</comment>
<name>A0A4T0LR75_9BASI</name>